<feature type="domain" description="DUF7806" evidence="3">
    <location>
        <begin position="200"/>
        <end position="294"/>
    </location>
</feature>
<dbReference type="EMBL" id="JBDFQZ010000012">
    <property type="protein sequence ID" value="KAK9673607.1"/>
    <property type="molecule type" value="Genomic_DNA"/>
</dbReference>
<name>A0AAW1HC09_SAPOF</name>
<evidence type="ECO:0000256" key="2">
    <source>
        <dbReference type="SAM" id="MobiDB-lite"/>
    </source>
</evidence>
<accession>A0AAW1HC09</accession>
<feature type="region of interest" description="Disordered" evidence="2">
    <location>
        <begin position="108"/>
        <end position="171"/>
    </location>
</feature>
<proteinExistence type="predicted"/>
<dbReference type="GO" id="GO:0003006">
    <property type="term" value="P:developmental process involved in reproduction"/>
    <property type="evidence" value="ECO:0007669"/>
    <property type="project" value="TreeGrafter"/>
</dbReference>
<feature type="compositionally biased region" description="Basic and acidic residues" evidence="2">
    <location>
        <begin position="113"/>
        <end position="123"/>
    </location>
</feature>
<gene>
    <name evidence="4" type="ORF">RND81_12G178300</name>
</gene>
<dbReference type="Proteomes" id="UP001443914">
    <property type="component" value="Unassembled WGS sequence"/>
</dbReference>
<comment type="caution">
    <text evidence="4">The sequence shown here is derived from an EMBL/GenBank/DDBJ whole genome shotgun (WGS) entry which is preliminary data.</text>
</comment>
<feature type="coiled-coil region" evidence="1">
    <location>
        <begin position="9"/>
        <end position="107"/>
    </location>
</feature>
<dbReference type="AlphaFoldDB" id="A0AAW1HC09"/>
<feature type="compositionally biased region" description="Polar residues" evidence="2">
    <location>
        <begin position="152"/>
        <end position="170"/>
    </location>
</feature>
<dbReference type="InterPro" id="IPR056708">
    <property type="entry name" value="DUF7806"/>
</dbReference>
<dbReference type="PANTHER" id="PTHR35489">
    <property type="entry name" value="TITAN9"/>
    <property type="match status" value="1"/>
</dbReference>
<evidence type="ECO:0000256" key="1">
    <source>
        <dbReference type="SAM" id="Coils"/>
    </source>
</evidence>
<dbReference type="Pfam" id="PF25091">
    <property type="entry name" value="DUF7806"/>
    <property type="match status" value="1"/>
</dbReference>
<keyword evidence="1" id="KW-0175">Coiled coil</keyword>
<sequence>MEGLYSKLYEKYSKLKSTKENRIDQINKEQEIKFVEFASASEELINSLTAINQRLTVDINELRNQVVSLRSDKDQQFIDFQELLMEKTQKIQQLSAEMEQLRNVQQERIMSSHRSEEPKERHANSGWRSPSVSRGHTNESPMRMTRKRARLSQETDPVTSSPASGHVQQSVRRKLLTEQSKTDHSKAECCQGIILDGGTSKCMFQGLVECLIGMQVSVADQPEGKCISAFHQSSGYSFSLTWVNMSSDNEGELMYRVTSLGTFSKVAPEWMREAIIFSMNMCPIFFERLSRVIKHH</sequence>
<reference evidence="4" key="1">
    <citation type="submission" date="2024-03" db="EMBL/GenBank/DDBJ databases">
        <title>WGS assembly of Saponaria officinalis var. Norfolk2.</title>
        <authorList>
            <person name="Jenkins J."/>
            <person name="Shu S."/>
            <person name="Grimwood J."/>
            <person name="Barry K."/>
            <person name="Goodstein D."/>
            <person name="Schmutz J."/>
            <person name="Leebens-Mack J."/>
            <person name="Osbourn A."/>
        </authorList>
    </citation>
    <scope>NUCLEOTIDE SEQUENCE [LARGE SCALE GENOMIC DNA]</scope>
    <source>
        <strain evidence="4">JIC</strain>
    </source>
</reference>
<organism evidence="4 5">
    <name type="scientific">Saponaria officinalis</name>
    <name type="common">Common soapwort</name>
    <name type="synonym">Lychnis saponaria</name>
    <dbReference type="NCBI Taxonomy" id="3572"/>
    <lineage>
        <taxon>Eukaryota</taxon>
        <taxon>Viridiplantae</taxon>
        <taxon>Streptophyta</taxon>
        <taxon>Embryophyta</taxon>
        <taxon>Tracheophyta</taxon>
        <taxon>Spermatophyta</taxon>
        <taxon>Magnoliopsida</taxon>
        <taxon>eudicotyledons</taxon>
        <taxon>Gunneridae</taxon>
        <taxon>Pentapetalae</taxon>
        <taxon>Caryophyllales</taxon>
        <taxon>Caryophyllaceae</taxon>
        <taxon>Caryophylleae</taxon>
        <taxon>Saponaria</taxon>
    </lineage>
</organism>
<feature type="compositionally biased region" description="Polar residues" evidence="2">
    <location>
        <begin position="126"/>
        <end position="140"/>
    </location>
</feature>
<keyword evidence="5" id="KW-1185">Reference proteome</keyword>
<protein>
    <recommendedName>
        <fullName evidence="3">DUF7806 domain-containing protein</fullName>
    </recommendedName>
</protein>
<dbReference type="PANTHER" id="PTHR35489:SF2">
    <property type="entry name" value="TITAN9"/>
    <property type="match status" value="1"/>
</dbReference>
<evidence type="ECO:0000313" key="4">
    <source>
        <dbReference type="EMBL" id="KAK9673607.1"/>
    </source>
</evidence>
<evidence type="ECO:0000313" key="5">
    <source>
        <dbReference type="Proteomes" id="UP001443914"/>
    </source>
</evidence>
<evidence type="ECO:0000259" key="3">
    <source>
        <dbReference type="Pfam" id="PF25091"/>
    </source>
</evidence>